<dbReference type="GO" id="GO:0005737">
    <property type="term" value="C:cytoplasm"/>
    <property type="evidence" value="ECO:0007669"/>
    <property type="project" value="TreeGrafter"/>
</dbReference>
<dbReference type="InterPro" id="IPR009091">
    <property type="entry name" value="RCC1/BLIP-II"/>
</dbReference>
<evidence type="ECO:0000313" key="2">
    <source>
        <dbReference type="Proteomes" id="UP000699691"/>
    </source>
</evidence>
<dbReference type="PROSITE" id="PS50012">
    <property type="entry name" value="RCC1_3"/>
    <property type="match status" value="3"/>
</dbReference>
<protein>
    <recommendedName>
        <fullName evidence="3">RCC1 repeat-containing protein</fullName>
    </recommendedName>
</protein>
<accession>A0A955RXF5</accession>
<dbReference type="InterPro" id="IPR051553">
    <property type="entry name" value="Ran_GTPase-activating"/>
</dbReference>
<dbReference type="SUPFAM" id="SSF50985">
    <property type="entry name" value="RCC1/BLIP-II"/>
    <property type="match status" value="1"/>
</dbReference>
<dbReference type="PANTHER" id="PTHR45982">
    <property type="entry name" value="REGULATOR OF CHROMOSOME CONDENSATION"/>
    <property type="match status" value="1"/>
</dbReference>
<dbReference type="EMBL" id="JAGQKY010000289">
    <property type="protein sequence ID" value="MCA9398097.1"/>
    <property type="molecule type" value="Genomic_DNA"/>
</dbReference>
<dbReference type="Gene3D" id="2.130.10.30">
    <property type="entry name" value="Regulator of chromosome condensation 1/beta-lactamase-inhibitor protein II"/>
    <property type="match status" value="2"/>
</dbReference>
<sequence>VTIGYSHSCGLLVNGSVACWGQDFFGQVGDGNDGNANELSPVLVSGSWSFSDISAGASHSCGLLTNESIVCWGNDGSGQIGNGAPSTTQYSPSLISSSQLFTQVTTGGSHSCGLLVNGSLLCWGDNSYGQLGDNNPPTDRQSPVQVLSSWSFSQITGGYFHSCRLLVNGSVACWGYDSSGELGDGSPASDKYVPVLVNSTYRFGHGQSPSGSYVLSSTLPSSLTSVGDNWTFSCMVYDTYE</sequence>
<comment type="caution">
    <text evidence="1">The sequence shown here is derived from an EMBL/GenBank/DDBJ whole genome shotgun (WGS) entry which is preliminary data.</text>
</comment>
<dbReference type="Proteomes" id="UP000699691">
    <property type="component" value="Unassembled WGS sequence"/>
</dbReference>
<dbReference type="Pfam" id="PF13540">
    <property type="entry name" value="RCC1_2"/>
    <property type="match status" value="4"/>
</dbReference>
<feature type="non-terminal residue" evidence="1">
    <location>
        <position position="241"/>
    </location>
</feature>
<reference evidence="1" key="1">
    <citation type="submission" date="2020-04" db="EMBL/GenBank/DDBJ databases">
        <authorList>
            <person name="Zhang T."/>
        </authorList>
    </citation>
    <scope>NUCLEOTIDE SEQUENCE</scope>
    <source>
        <strain evidence="1">HKST-UBA02</strain>
    </source>
</reference>
<evidence type="ECO:0000313" key="1">
    <source>
        <dbReference type="EMBL" id="MCA9398097.1"/>
    </source>
</evidence>
<organism evidence="1 2">
    <name type="scientific">candidate division WWE3 bacterium</name>
    <dbReference type="NCBI Taxonomy" id="2053526"/>
    <lineage>
        <taxon>Bacteria</taxon>
        <taxon>Katanobacteria</taxon>
    </lineage>
</organism>
<feature type="non-terminal residue" evidence="1">
    <location>
        <position position="1"/>
    </location>
</feature>
<proteinExistence type="predicted"/>
<dbReference type="AlphaFoldDB" id="A0A955RXF5"/>
<reference evidence="1" key="2">
    <citation type="journal article" date="2021" name="Microbiome">
        <title>Successional dynamics and alternative stable states in a saline activated sludge microbial community over 9 years.</title>
        <authorList>
            <person name="Wang Y."/>
            <person name="Ye J."/>
            <person name="Ju F."/>
            <person name="Liu L."/>
            <person name="Boyd J.A."/>
            <person name="Deng Y."/>
            <person name="Parks D.H."/>
            <person name="Jiang X."/>
            <person name="Yin X."/>
            <person name="Woodcroft B.J."/>
            <person name="Tyson G.W."/>
            <person name="Hugenholtz P."/>
            <person name="Polz M.F."/>
            <person name="Zhang T."/>
        </authorList>
    </citation>
    <scope>NUCLEOTIDE SEQUENCE</scope>
    <source>
        <strain evidence="1">HKST-UBA02</strain>
    </source>
</reference>
<name>A0A955RXF5_UNCKA</name>
<dbReference type="GO" id="GO:0005085">
    <property type="term" value="F:guanyl-nucleotide exchange factor activity"/>
    <property type="evidence" value="ECO:0007669"/>
    <property type="project" value="TreeGrafter"/>
</dbReference>
<evidence type="ECO:0008006" key="3">
    <source>
        <dbReference type="Google" id="ProtNLM"/>
    </source>
</evidence>
<gene>
    <name evidence="1" type="ORF">KC573_04660</name>
</gene>
<dbReference type="InterPro" id="IPR000408">
    <property type="entry name" value="Reg_chr_condens"/>
</dbReference>
<dbReference type="PANTHER" id="PTHR45982:SF1">
    <property type="entry name" value="REGULATOR OF CHROMOSOME CONDENSATION"/>
    <property type="match status" value="1"/>
</dbReference>